<protein>
    <submittedName>
        <fullName evidence="2">N-acetylhexosamine 1-kinase</fullName>
        <ecNumber evidence="2">2.7.1.162</ecNumber>
    </submittedName>
</protein>
<evidence type="ECO:0000259" key="1">
    <source>
        <dbReference type="Pfam" id="PF01636"/>
    </source>
</evidence>
<reference evidence="2 3" key="1">
    <citation type="submission" date="2018-03" db="EMBL/GenBank/DDBJ databases">
        <title>Draft Genome Sequences of the Obligatory Marine Myxobacteria Enhygromyxa salina SWB005.</title>
        <authorList>
            <person name="Poehlein A."/>
            <person name="Moghaddam J.A."/>
            <person name="Harms H."/>
            <person name="Alanjari M."/>
            <person name="Koenig G.M."/>
            <person name="Daniel R."/>
            <person name="Schaeberle T.F."/>
        </authorList>
    </citation>
    <scope>NUCLEOTIDE SEQUENCE [LARGE SCALE GENOMIC DNA]</scope>
    <source>
        <strain evidence="2 3">SWB005</strain>
    </source>
</reference>
<dbReference type="SUPFAM" id="SSF56112">
    <property type="entry name" value="Protein kinase-like (PK-like)"/>
    <property type="match status" value="1"/>
</dbReference>
<sequence>MTSPSELLAEVLGHWGLADAEVAPCGSGLINSTYAVTESSGRRRILQRVSTIFDPAIHHNILAVTEHLERAGLATPRLVPTQSGDAWLDRGAGVWRLQSAIEGVSFNALADAGQARVAGELVGRWHAALADLDHEFVALRVGVHDTPRHLARLREALARFDGHRLYAEVEPLARTLLDAAEGLSPLPECPQRVAHGDLKINNMMFAGADGSGRQRPLALIDLDTVAPLPLAYELGDAWRSWCNRATEDEPEARFDLGFFAASLAGWRAGFGEAPSAAEREALLLGPEWISLELAARFAADALFEDYFGWDEARFAGRGEHNLARARGQWSLHRAMDGTRRERERLLAAM</sequence>
<evidence type="ECO:0000313" key="2">
    <source>
        <dbReference type="EMBL" id="PRP94171.1"/>
    </source>
</evidence>
<dbReference type="EC" id="2.7.1.162" evidence="2"/>
<proteinExistence type="predicted"/>
<name>A0A2S9XNB3_9BACT</name>
<dbReference type="GO" id="GO:0016301">
    <property type="term" value="F:kinase activity"/>
    <property type="evidence" value="ECO:0007669"/>
    <property type="project" value="UniProtKB-KW"/>
</dbReference>
<organism evidence="2 3">
    <name type="scientific">Enhygromyxa salina</name>
    <dbReference type="NCBI Taxonomy" id="215803"/>
    <lineage>
        <taxon>Bacteria</taxon>
        <taxon>Pseudomonadati</taxon>
        <taxon>Myxococcota</taxon>
        <taxon>Polyangia</taxon>
        <taxon>Nannocystales</taxon>
        <taxon>Nannocystaceae</taxon>
        <taxon>Enhygromyxa</taxon>
    </lineage>
</organism>
<dbReference type="Pfam" id="PF01636">
    <property type="entry name" value="APH"/>
    <property type="match status" value="1"/>
</dbReference>
<dbReference type="PANTHER" id="PTHR21064:SF5">
    <property type="entry name" value="SLR1880 PROTEIN"/>
    <property type="match status" value="1"/>
</dbReference>
<comment type="caution">
    <text evidence="2">The sequence shown here is derived from an EMBL/GenBank/DDBJ whole genome shotgun (WGS) entry which is preliminary data.</text>
</comment>
<dbReference type="Gene3D" id="3.30.200.20">
    <property type="entry name" value="Phosphorylase Kinase, domain 1"/>
    <property type="match status" value="1"/>
</dbReference>
<dbReference type="EMBL" id="PVNK01000179">
    <property type="protein sequence ID" value="PRP94171.1"/>
    <property type="molecule type" value="Genomic_DNA"/>
</dbReference>
<dbReference type="OrthoDB" id="526037at2"/>
<keyword evidence="3" id="KW-1185">Reference proteome</keyword>
<dbReference type="AlphaFoldDB" id="A0A2S9XNB3"/>
<accession>A0A2S9XNB3</accession>
<evidence type="ECO:0000313" key="3">
    <source>
        <dbReference type="Proteomes" id="UP000237968"/>
    </source>
</evidence>
<gene>
    <name evidence="2" type="primary">nahK</name>
    <name evidence="2" type="ORF">ENSA5_41260</name>
</gene>
<dbReference type="RefSeq" id="WP_106393418.1">
    <property type="nucleotide sequence ID" value="NZ_PVNK01000179.1"/>
</dbReference>
<dbReference type="InterPro" id="IPR050249">
    <property type="entry name" value="Pseudomonas-type_ThrB"/>
</dbReference>
<keyword evidence="2" id="KW-0418">Kinase</keyword>
<dbReference type="InterPro" id="IPR011009">
    <property type="entry name" value="Kinase-like_dom_sf"/>
</dbReference>
<keyword evidence="2" id="KW-0808">Transferase</keyword>
<dbReference type="Gene3D" id="3.90.1200.10">
    <property type="match status" value="1"/>
</dbReference>
<dbReference type="PANTHER" id="PTHR21064">
    <property type="entry name" value="AMINOGLYCOSIDE PHOSPHOTRANSFERASE DOMAIN-CONTAINING PROTEIN-RELATED"/>
    <property type="match status" value="1"/>
</dbReference>
<feature type="domain" description="Aminoglycoside phosphotransferase" evidence="1">
    <location>
        <begin position="22"/>
        <end position="267"/>
    </location>
</feature>
<dbReference type="InterPro" id="IPR002575">
    <property type="entry name" value="Aminoglycoside_PTrfase"/>
</dbReference>
<dbReference type="Proteomes" id="UP000237968">
    <property type="component" value="Unassembled WGS sequence"/>
</dbReference>